<dbReference type="Gene3D" id="3.40.50.10490">
    <property type="entry name" value="Glucose-6-phosphate isomerase like protein, domain 1"/>
    <property type="match status" value="1"/>
</dbReference>
<keyword evidence="3" id="KW-1185">Reference proteome</keyword>
<dbReference type="GO" id="GO:0009535">
    <property type="term" value="C:chloroplast thylakoid membrane"/>
    <property type="evidence" value="ECO:0007669"/>
    <property type="project" value="TreeGrafter"/>
</dbReference>
<dbReference type="SUPFAM" id="SSF53697">
    <property type="entry name" value="SIS domain"/>
    <property type="match status" value="1"/>
</dbReference>
<dbReference type="PANTHER" id="PTHR43390">
    <property type="entry name" value="SIGNAL PEPTIDASE I"/>
    <property type="match status" value="1"/>
</dbReference>
<name>A0A7J7GA66_CAMSI</name>
<dbReference type="SUPFAM" id="SSF51306">
    <property type="entry name" value="LexA/Signal peptidase"/>
    <property type="match status" value="1"/>
</dbReference>
<dbReference type="PANTHER" id="PTHR43390:SF2">
    <property type="entry name" value="THYLAKOIDAL PROCESSING PEPTIDASE 2, CHLOROPLASTIC-RELATED"/>
    <property type="match status" value="1"/>
</dbReference>
<dbReference type="Pfam" id="PF10502">
    <property type="entry name" value="Peptidase_S26"/>
    <property type="match status" value="1"/>
</dbReference>
<dbReference type="CDD" id="cd06530">
    <property type="entry name" value="S26_SPase_I"/>
    <property type="match status" value="1"/>
</dbReference>
<sequence length="452" mass="50448">MALSLEKVRIHELRDLLGSGLEKVLSKPRNPRHSDSKGFGSTNLEVWLRRKVHREVDLLFGVFFILGEVTSSDKVPNPDQVSHSLDSQHRRLQVEELKNLPPLKMELHQEKKLSSHLLSSSQQNSNTPSSETKTAKLECLAGVSANVSRVPVYLLLAAAAELIINSFAQSKQLHGFERARIANEACGSEVFLLPVATAVVELFLASESSTGVEKIKPPTSPEGRFTQVLFVGIGGSALGPQFVAEALAPDNPPLKIRFIDNTDPAGIDHQIAQLGPELASTLVIVISKACMEVIFFATVVLVVTNHSSKRVANMFPVPILLRVEALQKQEMVYWKYKKHSVKLAWILQNRFSSQVSYVFRKPEVSDIVIFKVPPILQEIGYSSGDVFIKRIVAKERDFVEVHDVKLMVNGIVQEEDFILEPLDYEMEPVLVPEGFVFVMGDNRNNSFDLHNW</sequence>
<evidence type="ECO:0000313" key="3">
    <source>
        <dbReference type="Proteomes" id="UP000593564"/>
    </source>
</evidence>
<dbReference type="GO" id="GO:0006096">
    <property type="term" value="P:glycolytic process"/>
    <property type="evidence" value="ECO:0007669"/>
    <property type="project" value="InterPro"/>
</dbReference>
<gene>
    <name evidence="2" type="ORF">HYC85_025169</name>
</gene>
<dbReference type="GO" id="GO:0097367">
    <property type="term" value="F:carbohydrate derivative binding"/>
    <property type="evidence" value="ECO:0007669"/>
    <property type="project" value="InterPro"/>
</dbReference>
<dbReference type="GO" id="GO:0004347">
    <property type="term" value="F:glucose-6-phosphate isomerase activity"/>
    <property type="evidence" value="ECO:0007669"/>
    <property type="project" value="InterPro"/>
</dbReference>
<dbReference type="NCBIfam" id="TIGR02227">
    <property type="entry name" value="sigpep_I_bact"/>
    <property type="match status" value="1"/>
</dbReference>
<dbReference type="GO" id="GO:0010027">
    <property type="term" value="P:thylakoid membrane organization"/>
    <property type="evidence" value="ECO:0007669"/>
    <property type="project" value="TreeGrafter"/>
</dbReference>
<dbReference type="InterPro" id="IPR001672">
    <property type="entry name" value="G6P_Isomerase"/>
</dbReference>
<reference evidence="2 3" key="2">
    <citation type="submission" date="2020-07" db="EMBL/GenBank/DDBJ databases">
        <title>Genome assembly of wild tea tree DASZ reveals pedigree and selection history of tea varieties.</title>
        <authorList>
            <person name="Zhang W."/>
        </authorList>
    </citation>
    <scope>NUCLEOTIDE SEQUENCE [LARGE SCALE GENOMIC DNA]</scope>
    <source>
        <strain evidence="3">cv. G240</strain>
        <tissue evidence="2">Leaf</tissue>
    </source>
</reference>
<feature type="domain" description="Peptidase S26" evidence="1">
    <location>
        <begin position="350"/>
        <end position="450"/>
    </location>
</feature>
<dbReference type="InterPro" id="IPR019533">
    <property type="entry name" value="Peptidase_S26"/>
</dbReference>
<comment type="caution">
    <text evidence="2">The sequence shown here is derived from an EMBL/GenBank/DDBJ whole genome shotgun (WGS) entry which is preliminary data.</text>
</comment>
<dbReference type="Pfam" id="PF00342">
    <property type="entry name" value="PGI"/>
    <property type="match status" value="1"/>
</dbReference>
<dbReference type="PRINTS" id="PR00727">
    <property type="entry name" value="LEADERPTASE"/>
</dbReference>
<evidence type="ECO:0000259" key="1">
    <source>
        <dbReference type="Pfam" id="PF10502"/>
    </source>
</evidence>
<reference evidence="3" key="1">
    <citation type="journal article" date="2020" name="Nat. Commun.">
        <title>Genome assembly of wild tea tree DASZ reveals pedigree and selection history of tea varieties.</title>
        <authorList>
            <person name="Zhang W."/>
            <person name="Zhang Y."/>
            <person name="Qiu H."/>
            <person name="Guo Y."/>
            <person name="Wan H."/>
            <person name="Zhang X."/>
            <person name="Scossa F."/>
            <person name="Alseekh S."/>
            <person name="Zhang Q."/>
            <person name="Wang P."/>
            <person name="Xu L."/>
            <person name="Schmidt M.H."/>
            <person name="Jia X."/>
            <person name="Li D."/>
            <person name="Zhu A."/>
            <person name="Guo F."/>
            <person name="Chen W."/>
            <person name="Ni D."/>
            <person name="Usadel B."/>
            <person name="Fernie A.R."/>
            <person name="Wen W."/>
        </authorList>
    </citation>
    <scope>NUCLEOTIDE SEQUENCE [LARGE SCALE GENOMIC DNA]</scope>
    <source>
        <strain evidence="3">cv. G240</strain>
    </source>
</reference>
<protein>
    <recommendedName>
        <fullName evidence="1">Peptidase S26 domain-containing protein</fullName>
    </recommendedName>
</protein>
<proteinExistence type="predicted"/>
<dbReference type="Gene3D" id="2.10.109.10">
    <property type="entry name" value="Umud Fragment, subunit A"/>
    <property type="match status" value="1"/>
</dbReference>
<dbReference type="InterPro" id="IPR046348">
    <property type="entry name" value="SIS_dom_sf"/>
</dbReference>
<evidence type="ECO:0000313" key="2">
    <source>
        <dbReference type="EMBL" id="KAF5937663.1"/>
    </source>
</evidence>
<dbReference type="GO" id="GO:0006465">
    <property type="term" value="P:signal peptide processing"/>
    <property type="evidence" value="ECO:0007669"/>
    <property type="project" value="InterPro"/>
</dbReference>
<dbReference type="InterPro" id="IPR036286">
    <property type="entry name" value="LexA/Signal_pep-like_sf"/>
</dbReference>
<organism evidence="2 3">
    <name type="scientific">Camellia sinensis</name>
    <name type="common">Tea plant</name>
    <name type="synonym">Thea sinensis</name>
    <dbReference type="NCBI Taxonomy" id="4442"/>
    <lineage>
        <taxon>Eukaryota</taxon>
        <taxon>Viridiplantae</taxon>
        <taxon>Streptophyta</taxon>
        <taxon>Embryophyta</taxon>
        <taxon>Tracheophyta</taxon>
        <taxon>Spermatophyta</taxon>
        <taxon>Magnoliopsida</taxon>
        <taxon>eudicotyledons</taxon>
        <taxon>Gunneridae</taxon>
        <taxon>Pentapetalae</taxon>
        <taxon>asterids</taxon>
        <taxon>Ericales</taxon>
        <taxon>Theaceae</taxon>
        <taxon>Camellia</taxon>
    </lineage>
</organism>
<dbReference type="PROSITE" id="PS51463">
    <property type="entry name" value="P_GLUCOSE_ISOMERASE_3"/>
    <property type="match status" value="1"/>
</dbReference>
<dbReference type="AlphaFoldDB" id="A0A7J7GA66"/>
<accession>A0A7J7GA66</accession>
<dbReference type="EMBL" id="JACBKZ010000012">
    <property type="protein sequence ID" value="KAF5937663.1"/>
    <property type="molecule type" value="Genomic_DNA"/>
</dbReference>
<dbReference type="GO" id="GO:0006094">
    <property type="term" value="P:gluconeogenesis"/>
    <property type="evidence" value="ECO:0007669"/>
    <property type="project" value="InterPro"/>
</dbReference>
<dbReference type="Proteomes" id="UP000593564">
    <property type="component" value="Unassembled WGS sequence"/>
</dbReference>
<dbReference type="InterPro" id="IPR000223">
    <property type="entry name" value="Pept_S26A_signal_pept_1"/>
</dbReference>
<dbReference type="GO" id="GO:0004252">
    <property type="term" value="F:serine-type endopeptidase activity"/>
    <property type="evidence" value="ECO:0007669"/>
    <property type="project" value="InterPro"/>
</dbReference>